<dbReference type="InterPro" id="IPR023780">
    <property type="entry name" value="Chromo_domain"/>
</dbReference>
<comment type="caution">
    <text evidence="6">The sequence shown here is derived from an EMBL/GenBank/DDBJ whole genome shotgun (WGS) entry which is preliminary data.</text>
</comment>
<sequence>MDSCAERADPGDSEQDEEEDVYEVERIIGMRVEDGEILYRVRWKNYSSDDDTWEPKAHLEDCSEVLLAYERSLAEKELKKDPSMVSTPLWGLTPKKKEKWKEDKPLPAPESDEEEERVPTLPPTKKDKPTDSKKRTIEREEDENDDAPARKQKKEIVDERKKKKAKSKKEIESSGDETDKSDAPSELYTDDTSSTGNLSVTAKPTTAKTTEKSSLSESGSDHSKAKQKKNKSELKLQGFKDLVQDKNPKKTDNSALLLRESGLNKLKSLTSSKSSSKSSRSEDEPDSSDAGATAKAKSKPKGLDSNSALQKDLSVSSSSTVLATPSKPREEEQLKEQKEETGEKGAAPNNLFEKFLLNCEAKDRVPRKQAAHTPKSSVKPDKKARKESPVQKTEFDKAKEGTIAMEADERQEKSAQESEKIDVEDVQHEQKEEEQRRRKERLEEEEEKKRKEKLEESQRERKGKMEEAQTERQRLAEDVRLDWLDRRPAVEAMASTESTEDLRWKERRRKRSEDSEFHLLVTCDDNQDSQDPLERSDKTPAISPSPNLDCMTLEDFQKHLNGEDENLRDAVKNGNYMAVKRSKEDYNLDQQATLIHRRSPAVSISKQQLSALTRRLVDLEAKVGLLEARLNERSHPPTADKSTATDSPVDVLPTPVEPRTECQQATHIHPSGHGEFSLTNGHLDIDSFGFPSAVSTPCIDRTRPADITEDSAYLNHQLSKLDYNYSPVQESASTMSSTSQECPSAMSSFCLRLPETPIKASNFQLHNSVRRSLMGVILQDVTLNHVSVEVEKQLYVDAAGSDGTPRADRFAAGLFKRLIPLTVYHDWVGSVNYDGSKGKNALPLNVRQAISDAVARKFHPSLCDWKLVRDRINELLRKKRLSFPLF</sequence>
<proteinExistence type="predicted"/>
<evidence type="ECO:0000256" key="2">
    <source>
        <dbReference type="ARBA" id="ARBA00023242"/>
    </source>
</evidence>
<dbReference type="InterPro" id="IPR000953">
    <property type="entry name" value="Chromo/chromo_shadow_dom"/>
</dbReference>
<feature type="region of interest" description="Disordered" evidence="4">
    <location>
        <begin position="631"/>
        <end position="650"/>
    </location>
</feature>
<feature type="compositionally biased region" description="Basic and acidic residues" evidence="4">
    <location>
        <begin position="168"/>
        <end position="183"/>
    </location>
</feature>
<reference evidence="6" key="1">
    <citation type="submission" date="2023-08" db="EMBL/GenBank/DDBJ databases">
        <title>Pelteobagrus vachellii genome.</title>
        <authorList>
            <person name="Liu H."/>
        </authorList>
    </citation>
    <scope>NUCLEOTIDE SEQUENCE</scope>
    <source>
        <strain evidence="6">PRFRI_2022a</strain>
        <tissue evidence="6">Muscle</tissue>
    </source>
</reference>
<dbReference type="PROSITE" id="PS00598">
    <property type="entry name" value="CHROMO_1"/>
    <property type="match status" value="1"/>
</dbReference>
<evidence type="ECO:0000313" key="7">
    <source>
        <dbReference type="Proteomes" id="UP001187315"/>
    </source>
</evidence>
<dbReference type="InterPro" id="IPR016197">
    <property type="entry name" value="Chromo-like_dom_sf"/>
</dbReference>
<feature type="compositionally biased region" description="Basic and acidic residues" evidence="4">
    <location>
        <begin position="242"/>
        <end position="252"/>
    </location>
</feature>
<comment type="subcellular location">
    <subcellularLocation>
        <location evidence="1">Nucleus</location>
    </subcellularLocation>
</comment>
<dbReference type="PROSITE" id="PS50013">
    <property type="entry name" value="CHROMO_2"/>
    <property type="match status" value="1"/>
</dbReference>
<dbReference type="EMBL" id="JAVHJS010000015">
    <property type="protein sequence ID" value="KAK2834629.1"/>
    <property type="molecule type" value="Genomic_DNA"/>
</dbReference>
<feature type="region of interest" description="Disordered" evidence="4">
    <location>
        <begin position="519"/>
        <end position="546"/>
    </location>
</feature>
<evidence type="ECO:0000256" key="3">
    <source>
        <dbReference type="SAM" id="Coils"/>
    </source>
</evidence>
<dbReference type="PANTHER" id="PTHR22812">
    <property type="entry name" value="CHROMOBOX PROTEIN"/>
    <property type="match status" value="1"/>
</dbReference>
<feature type="region of interest" description="Disordered" evidence="4">
    <location>
        <begin position="1"/>
        <end position="22"/>
    </location>
</feature>
<dbReference type="InterPro" id="IPR023779">
    <property type="entry name" value="Chromodomain_CS"/>
</dbReference>
<feature type="compositionally biased region" description="Basic and acidic residues" evidence="4">
    <location>
        <begin position="1"/>
        <end position="10"/>
    </location>
</feature>
<feature type="compositionally biased region" description="Basic and acidic residues" evidence="4">
    <location>
        <begin position="124"/>
        <end position="138"/>
    </location>
</feature>
<dbReference type="AlphaFoldDB" id="A0AA88SF08"/>
<feature type="compositionally biased region" description="Low complexity" evidence="4">
    <location>
        <begin position="261"/>
        <end position="278"/>
    </location>
</feature>
<keyword evidence="2" id="KW-0539">Nucleus</keyword>
<feature type="compositionally biased region" description="Basic and acidic residues" evidence="4">
    <location>
        <begin position="219"/>
        <end position="234"/>
    </location>
</feature>
<dbReference type="Proteomes" id="UP001187315">
    <property type="component" value="Unassembled WGS sequence"/>
</dbReference>
<keyword evidence="3" id="KW-0175">Coiled coil</keyword>
<evidence type="ECO:0000256" key="4">
    <source>
        <dbReference type="SAM" id="MobiDB-lite"/>
    </source>
</evidence>
<dbReference type="SMART" id="SM00298">
    <property type="entry name" value="CHROMO"/>
    <property type="match status" value="1"/>
</dbReference>
<dbReference type="GO" id="GO:0005634">
    <property type="term" value="C:nucleus"/>
    <property type="evidence" value="ECO:0007669"/>
    <property type="project" value="UniProtKB-SubCell"/>
</dbReference>
<feature type="compositionally biased region" description="Low complexity" evidence="4">
    <location>
        <begin position="307"/>
        <end position="326"/>
    </location>
</feature>
<dbReference type="InterPro" id="IPR051219">
    <property type="entry name" value="Heterochromatin_chromo-domain"/>
</dbReference>
<evidence type="ECO:0000313" key="6">
    <source>
        <dbReference type="EMBL" id="KAK2834629.1"/>
    </source>
</evidence>
<feature type="region of interest" description="Disordered" evidence="4">
    <location>
        <begin position="363"/>
        <end position="483"/>
    </location>
</feature>
<dbReference type="FunFam" id="2.40.50.40:FF:000022">
    <property type="entry name" value="M-phase phosphoprotein 8"/>
    <property type="match status" value="1"/>
</dbReference>
<gene>
    <name evidence="6" type="ORF">Q7C36_015330</name>
</gene>
<feature type="compositionally biased region" description="Polar residues" evidence="4">
    <location>
        <begin position="190"/>
        <end position="200"/>
    </location>
</feature>
<feature type="compositionally biased region" description="Basic and acidic residues" evidence="4">
    <location>
        <begin position="378"/>
        <end position="400"/>
    </location>
</feature>
<feature type="compositionally biased region" description="Basic and acidic residues" evidence="4">
    <location>
        <begin position="407"/>
        <end position="483"/>
    </location>
</feature>
<dbReference type="Pfam" id="PF00385">
    <property type="entry name" value="Chromo"/>
    <property type="match status" value="1"/>
</dbReference>
<feature type="compositionally biased region" description="Acidic residues" evidence="4">
    <location>
        <begin position="11"/>
        <end position="22"/>
    </location>
</feature>
<name>A0AA88SF08_TACVA</name>
<dbReference type="Gene3D" id="2.40.50.40">
    <property type="match status" value="1"/>
</dbReference>
<evidence type="ECO:0000256" key="1">
    <source>
        <dbReference type="ARBA" id="ARBA00004123"/>
    </source>
</evidence>
<organism evidence="6 7">
    <name type="scientific">Tachysurus vachellii</name>
    <name type="common">Darkbarbel catfish</name>
    <name type="synonym">Pelteobagrus vachellii</name>
    <dbReference type="NCBI Taxonomy" id="175792"/>
    <lineage>
        <taxon>Eukaryota</taxon>
        <taxon>Metazoa</taxon>
        <taxon>Chordata</taxon>
        <taxon>Craniata</taxon>
        <taxon>Vertebrata</taxon>
        <taxon>Euteleostomi</taxon>
        <taxon>Actinopterygii</taxon>
        <taxon>Neopterygii</taxon>
        <taxon>Teleostei</taxon>
        <taxon>Ostariophysi</taxon>
        <taxon>Siluriformes</taxon>
        <taxon>Bagridae</taxon>
        <taxon>Tachysurus</taxon>
    </lineage>
</organism>
<protein>
    <recommendedName>
        <fullName evidence="5">Chromo domain-containing protein</fullName>
    </recommendedName>
</protein>
<keyword evidence="7" id="KW-1185">Reference proteome</keyword>
<feature type="coiled-coil region" evidence="3">
    <location>
        <begin position="602"/>
        <end position="629"/>
    </location>
</feature>
<feature type="compositionally biased region" description="Basic and acidic residues" evidence="4">
    <location>
        <begin position="327"/>
        <end position="343"/>
    </location>
</feature>
<dbReference type="SUPFAM" id="SSF54160">
    <property type="entry name" value="Chromo domain-like"/>
    <property type="match status" value="1"/>
</dbReference>
<evidence type="ECO:0000259" key="5">
    <source>
        <dbReference type="PROSITE" id="PS50013"/>
    </source>
</evidence>
<feature type="domain" description="Chromo" evidence="5">
    <location>
        <begin position="22"/>
        <end position="81"/>
    </location>
</feature>
<feature type="region of interest" description="Disordered" evidence="4">
    <location>
        <begin position="75"/>
        <end position="351"/>
    </location>
</feature>
<accession>A0AA88SF08</accession>